<sequence length="217" mass="24677">MKRWFKSLWWIAIALNFGSNLLVIVAATANFQRSMDLESRFMLVIIGIPSLILLIMSVGGLLTQSSKDALLAKYIAATIIIVFLVVLIPTNVRMAQSQAEGWLYDYVSSDPLKLTADGKYEYRMDLLNNSQRNHKEVLYIKERAGTEEKHIRLPIHEDSSKSYSFGSGRGDWGWARMMATTEPDQYELTTTEYLDVPIQTFMINVREGTAELISVEQ</sequence>
<dbReference type="EMBL" id="JAVDQH010000016">
    <property type="protein sequence ID" value="MDR6245675.1"/>
    <property type="molecule type" value="Genomic_DNA"/>
</dbReference>
<feature type="transmembrane region" description="Helical" evidence="1">
    <location>
        <begin position="70"/>
        <end position="88"/>
    </location>
</feature>
<name>A0ABU1J337_9BACL</name>
<gene>
    <name evidence="2" type="ORF">JOC58_003588</name>
</gene>
<feature type="transmembrane region" description="Helical" evidence="1">
    <location>
        <begin position="41"/>
        <end position="63"/>
    </location>
</feature>
<reference evidence="2 3" key="1">
    <citation type="submission" date="2023-07" db="EMBL/GenBank/DDBJ databases">
        <title>Genomic Encyclopedia of Type Strains, Phase IV (KMG-IV): sequencing the most valuable type-strain genomes for metagenomic binning, comparative biology and taxonomic classification.</title>
        <authorList>
            <person name="Goeker M."/>
        </authorList>
    </citation>
    <scope>NUCLEOTIDE SEQUENCE [LARGE SCALE GENOMIC DNA]</scope>
    <source>
        <strain evidence="2 3">DSM 22170</strain>
    </source>
</reference>
<comment type="caution">
    <text evidence="2">The sequence shown here is derived from an EMBL/GenBank/DDBJ whole genome shotgun (WGS) entry which is preliminary data.</text>
</comment>
<keyword evidence="1" id="KW-0472">Membrane</keyword>
<evidence type="ECO:0000313" key="2">
    <source>
        <dbReference type="EMBL" id="MDR6245675.1"/>
    </source>
</evidence>
<keyword evidence="1" id="KW-0812">Transmembrane</keyword>
<dbReference type="Proteomes" id="UP001185028">
    <property type="component" value="Unassembled WGS sequence"/>
</dbReference>
<feature type="transmembrane region" description="Helical" evidence="1">
    <location>
        <begin position="7"/>
        <end position="29"/>
    </location>
</feature>
<keyword evidence="3" id="KW-1185">Reference proteome</keyword>
<evidence type="ECO:0000256" key="1">
    <source>
        <dbReference type="SAM" id="Phobius"/>
    </source>
</evidence>
<dbReference type="RefSeq" id="WP_188777689.1">
    <property type="nucleotide sequence ID" value="NZ_BMMB01000011.1"/>
</dbReference>
<keyword evidence="1" id="KW-1133">Transmembrane helix</keyword>
<protein>
    <submittedName>
        <fullName evidence="2">Uncharacterized protein</fullName>
    </submittedName>
</protein>
<accession>A0ABU1J337</accession>
<evidence type="ECO:0000313" key="3">
    <source>
        <dbReference type="Proteomes" id="UP001185028"/>
    </source>
</evidence>
<organism evidence="2 3">
    <name type="scientific">Paenibacillus hunanensis</name>
    <dbReference type="NCBI Taxonomy" id="539262"/>
    <lineage>
        <taxon>Bacteria</taxon>
        <taxon>Bacillati</taxon>
        <taxon>Bacillota</taxon>
        <taxon>Bacilli</taxon>
        <taxon>Bacillales</taxon>
        <taxon>Paenibacillaceae</taxon>
        <taxon>Paenibacillus</taxon>
    </lineage>
</organism>
<proteinExistence type="predicted"/>